<dbReference type="GO" id="GO:0003677">
    <property type="term" value="F:DNA binding"/>
    <property type="evidence" value="ECO:0007669"/>
    <property type="project" value="InterPro"/>
</dbReference>
<accession>A0A6N3SS86</accession>
<proteinExistence type="predicted"/>
<reference evidence="2 3" key="1">
    <citation type="submission" date="2012-11" db="EMBL/GenBank/DDBJ databases">
        <title>Whole genome sequence of Acetobacter orientalis 21F-2.</title>
        <authorList>
            <person name="Azuma Y."/>
            <person name="Higashiura N."/>
            <person name="Hirakawa H."/>
            <person name="Matsushita K."/>
        </authorList>
    </citation>
    <scope>NUCLEOTIDE SEQUENCE [LARGE SCALE GENOMIC DNA]</scope>
    <source>
        <strain evidence="2 3">21F-2</strain>
    </source>
</reference>
<name>A0A0D6NKT0_9PROT</name>
<dbReference type="Proteomes" id="UP000032670">
    <property type="component" value="Unassembled WGS sequence"/>
</dbReference>
<dbReference type="STRING" id="1231341.Abor_014_141"/>
<protein>
    <submittedName>
        <fullName evidence="2">Phage associated-antirepressor BRO</fullName>
    </submittedName>
</protein>
<evidence type="ECO:0000259" key="1">
    <source>
        <dbReference type="PROSITE" id="PS51750"/>
    </source>
</evidence>
<accession>A0A0D6NKT0</accession>
<dbReference type="PANTHER" id="PTHR36180">
    <property type="entry name" value="DNA-BINDING PROTEIN-RELATED-RELATED"/>
    <property type="match status" value="1"/>
</dbReference>
<dbReference type="InterPro" id="IPR005039">
    <property type="entry name" value="Ant_C"/>
</dbReference>
<dbReference type="SMART" id="SM01040">
    <property type="entry name" value="Bro-N"/>
    <property type="match status" value="1"/>
</dbReference>
<sequence>MQADLFNAPACNQRISTLNFEGTPIRITDVGGDPWFLLSDVCVVLEIRNHRHAAARLDPDEKGVVSNDTLGGPQKTAVINESGLYTLTFDSRKPAAKRFRKWVTSEVLPSIRRTGSYHVAQPADVSPPAPTLSMAEMTLAVIGDLQKQVETHKLQIAEHLDTIASHTELLNYSMPRAAIHDRLIYADGTLTLSDAAKTIGVQPRKFIALLRREGWLFRRGKSPLAAYQDKIKSGYLTHKISVILTPNGDEKMTEQVRVTSKGLAKLARLVPASLKTNADVSMPAPAQVTFASHRVEDGTRARYRRDAERRELQRQAEFEAYQAESERHRTEYY</sequence>
<keyword evidence="3" id="KW-1185">Reference proteome</keyword>
<dbReference type="PROSITE" id="PS51750">
    <property type="entry name" value="BRO_N"/>
    <property type="match status" value="1"/>
</dbReference>
<dbReference type="Pfam" id="PF02498">
    <property type="entry name" value="Bro-N"/>
    <property type="match status" value="1"/>
</dbReference>
<comment type="caution">
    <text evidence="2">The sequence shown here is derived from an EMBL/GenBank/DDBJ whole genome shotgun (WGS) entry which is preliminary data.</text>
</comment>
<dbReference type="PANTHER" id="PTHR36180:SF2">
    <property type="entry name" value="BRO FAMILY PROTEIN"/>
    <property type="match status" value="1"/>
</dbReference>
<evidence type="ECO:0000313" key="3">
    <source>
        <dbReference type="Proteomes" id="UP000032670"/>
    </source>
</evidence>
<gene>
    <name evidence="2" type="ORF">Abor_014_141</name>
</gene>
<feature type="domain" description="Bro-N" evidence="1">
    <location>
        <begin position="12"/>
        <end position="115"/>
    </location>
</feature>
<dbReference type="Pfam" id="PF03374">
    <property type="entry name" value="ANT"/>
    <property type="match status" value="1"/>
</dbReference>
<dbReference type="InterPro" id="IPR003497">
    <property type="entry name" value="BRO_N_domain"/>
</dbReference>
<dbReference type="AlphaFoldDB" id="A0A0D6NKT0"/>
<dbReference type="EMBL" id="BAMX01000014">
    <property type="protein sequence ID" value="GAN65976.1"/>
    <property type="molecule type" value="Genomic_DNA"/>
</dbReference>
<organism evidence="2 3">
    <name type="scientific">Acetobacter orientalis</name>
    <dbReference type="NCBI Taxonomy" id="146474"/>
    <lineage>
        <taxon>Bacteria</taxon>
        <taxon>Pseudomonadati</taxon>
        <taxon>Pseudomonadota</taxon>
        <taxon>Alphaproteobacteria</taxon>
        <taxon>Acetobacterales</taxon>
        <taxon>Acetobacteraceae</taxon>
        <taxon>Acetobacter</taxon>
    </lineage>
</organism>
<evidence type="ECO:0000313" key="2">
    <source>
        <dbReference type="EMBL" id="GAN65976.1"/>
    </source>
</evidence>